<proteinExistence type="predicted"/>
<name>A0A0F4YGX2_RASE3</name>
<keyword evidence="3" id="KW-1185">Reference proteome</keyword>
<evidence type="ECO:0000313" key="2">
    <source>
        <dbReference type="EMBL" id="KKA17497.1"/>
    </source>
</evidence>
<dbReference type="GeneID" id="25320823"/>
<dbReference type="InterPro" id="IPR010318">
    <property type="entry name" value="S-Me-THD_N"/>
</dbReference>
<protein>
    <submittedName>
        <fullName evidence="2">Hydantoinase/oxoprolinase</fullName>
    </submittedName>
</protein>
<gene>
    <name evidence="2" type="ORF">T310_8576</name>
</gene>
<evidence type="ECO:0000313" key="3">
    <source>
        <dbReference type="Proteomes" id="UP000053958"/>
    </source>
</evidence>
<dbReference type="AlphaFoldDB" id="A0A0F4YGX2"/>
<reference evidence="2 3" key="1">
    <citation type="submission" date="2015-04" db="EMBL/GenBank/DDBJ databases">
        <authorList>
            <person name="Heijne W.H."/>
            <person name="Fedorova N.D."/>
            <person name="Nierman W.C."/>
            <person name="Vollebregt A.W."/>
            <person name="Zhao Z."/>
            <person name="Wu L."/>
            <person name="Kumar M."/>
            <person name="Stam H."/>
            <person name="van den Berg M.A."/>
            <person name="Pel H.J."/>
        </authorList>
    </citation>
    <scope>NUCLEOTIDE SEQUENCE [LARGE SCALE GENOMIC DNA]</scope>
    <source>
        <strain evidence="2 3">CBS 393.64</strain>
    </source>
</reference>
<accession>A0A0F4YGX2</accession>
<dbReference type="Pfam" id="PF06032">
    <property type="entry name" value="S-Me-THD_N"/>
    <property type="match status" value="1"/>
</dbReference>
<sequence length="91" mass="9759">RKEKREKCQRANTLDYVGGGHMGSPAVSVERLANDETEQAVAELMEYFGHKKVDAFVDLEIGGANGLQGLALGSTKNLGCPTVDADFMGML</sequence>
<dbReference type="SUPFAM" id="SSF160991">
    <property type="entry name" value="CV3147-like"/>
    <property type="match status" value="1"/>
</dbReference>
<dbReference type="InterPro" id="IPR027479">
    <property type="entry name" value="S-Me-THD_N_sf"/>
</dbReference>
<comment type="caution">
    <text evidence="2">The sequence shown here is derived from an EMBL/GenBank/DDBJ whole genome shotgun (WGS) entry which is preliminary data.</text>
</comment>
<dbReference type="Gene3D" id="3.40.1610.10">
    <property type="entry name" value="CV3147-like domain"/>
    <property type="match status" value="1"/>
</dbReference>
<feature type="domain" description="S-Me-THD N-terminal" evidence="1">
    <location>
        <begin position="17"/>
        <end position="89"/>
    </location>
</feature>
<evidence type="ECO:0000259" key="1">
    <source>
        <dbReference type="Pfam" id="PF06032"/>
    </source>
</evidence>
<organism evidence="2 3">
    <name type="scientific">Rasamsonia emersonii (strain ATCC 16479 / CBS 393.64 / IMI 116815)</name>
    <dbReference type="NCBI Taxonomy" id="1408163"/>
    <lineage>
        <taxon>Eukaryota</taxon>
        <taxon>Fungi</taxon>
        <taxon>Dikarya</taxon>
        <taxon>Ascomycota</taxon>
        <taxon>Pezizomycotina</taxon>
        <taxon>Eurotiomycetes</taxon>
        <taxon>Eurotiomycetidae</taxon>
        <taxon>Eurotiales</taxon>
        <taxon>Trichocomaceae</taxon>
        <taxon>Rasamsonia</taxon>
    </lineage>
</organism>
<dbReference type="STRING" id="1408163.A0A0F4YGX2"/>
<feature type="non-terminal residue" evidence="2">
    <location>
        <position position="1"/>
    </location>
</feature>
<dbReference type="RefSeq" id="XP_013324109.1">
    <property type="nucleotide sequence ID" value="XM_013468655.1"/>
</dbReference>
<dbReference type="Proteomes" id="UP000053958">
    <property type="component" value="Unassembled WGS sequence"/>
</dbReference>
<dbReference type="EMBL" id="LASV01000643">
    <property type="protein sequence ID" value="KKA17497.1"/>
    <property type="molecule type" value="Genomic_DNA"/>
</dbReference>